<evidence type="ECO:0000256" key="1">
    <source>
        <dbReference type="SAM" id="MobiDB-lite"/>
    </source>
</evidence>
<organism evidence="2 3">
    <name type="scientific">Armillaria borealis</name>
    <dbReference type="NCBI Taxonomy" id="47425"/>
    <lineage>
        <taxon>Eukaryota</taxon>
        <taxon>Fungi</taxon>
        <taxon>Dikarya</taxon>
        <taxon>Basidiomycota</taxon>
        <taxon>Agaricomycotina</taxon>
        <taxon>Agaricomycetes</taxon>
        <taxon>Agaricomycetidae</taxon>
        <taxon>Agaricales</taxon>
        <taxon>Marasmiineae</taxon>
        <taxon>Physalacriaceae</taxon>
        <taxon>Armillaria</taxon>
    </lineage>
</organism>
<accession>A0AA39IZ94</accession>
<comment type="caution">
    <text evidence="2">The sequence shown here is derived from an EMBL/GenBank/DDBJ whole genome shotgun (WGS) entry which is preliminary data.</text>
</comment>
<gene>
    <name evidence="2" type="ORF">EV421DRAFT_1742963</name>
</gene>
<protein>
    <submittedName>
        <fullName evidence="2">Uncharacterized protein</fullName>
    </submittedName>
</protein>
<evidence type="ECO:0000313" key="3">
    <source>
        <dbReference type="Proteomes" id="UP001175226"/>
    </source>
</evidence>
<proteinExistence type="predicted"/>
<keyword evidence="3" id="KW-1185">Reference proteome</keyword>
<reference evidence="2" key="1">
    <citation type="submission" date="2023-06" db="EMBL/GenBank/DDBJ databases">
        <authorList>
            <consortium name="Lawrence Berkeley National Laboratory"/>
            <person name="Ahrendt S."/>
            <person name="Sahu N."/>
            <person name="Indic B."/>
            <person name="Wong-Bajracharya J."/>
            <person name="Merenyi Z."/>
            <person name="Ke H.-M."/>
            <person name="Monk M."/>
            <person name="Kocsube S."/>
            <person name="Drula E."/>
            <person name="Lipzen A."/>
            <person name="Balint B."/>
            <person name="Henrissat B."/>
            <person name="Andreopoulos B."/>
            <person name="Martin F.M."/>
            <person name="Harder C.B."/>
            <person name="Rigling D."/>
            <person name="Ford K.L."/>
            <person name="Foster G.D."/>
            <person name="Pangilinan J."/>
            <person name="Papanicolaou A."/>
            <person name="Barry K."/>
            <person name="LaButti K."/>
            <person name="Viragh M."/>
            <person name="Koriabine M."/>
            <person name="Yan M."/>
            <person name="Riley R."/>
            <person name="Champramary S."/>
            <person name="Plett K.L."/>
            <person name="Tsai I.J."/>
            <person name="Slot J."/>
            <person name="Sipos G."/>
            <person name="Plett J."/>
            <person name="Nagy L.G."/>
            <person name="Grigoriev I.V."/>
        </authorList>
    </citation>
    <scope>NUCLEOTIDE SEQUENCE</scope>
    <source>
        <strain evidence="2">FPL87.14</strain>
    </source>
</reference>
<dbReference type="Proteomes" id="UP001175226">
    <property type="component" value="Unassembled WGS sequence"/>
</dbReference>
<evidence type="ECO:0000313" key="2">
    <source>
        <dbReference type="EMBL" id="KAK0431608.1"/>
    </source>
</evidence>
<sequence>MHAATLWNRVQPWHKHLWVPPGYEPLQIDSPTLMPLEPNIPPQHAKVLVYPLKPPTHGGRPVGSHPMGGRYAGGADPSGDSGGFAELHNDPIQPPDPEDLNLQSLL</sequence>
<dbReference type="AlphaFoldDB" id="A0AA39IZ94"/>
<name>A0AA39IZ94_9AGAR</name>
<feature type="region of interest" description="Disordered" evidence="1">
    <location>
        <begin position="51"/>
        <end position="106"/>
    </location>
</feature>
<dbReference type="EMBL" id="JAUEPT010000110">
    <property type="protein sequence ID" value="KAK0431608.1"/>
    <property type="molecule type" value="Genomic_DNA"/>
</dbReference>